<sequence>MTEIQLKQWEAEASEAARDLCGRLADMSTDGLHLDLIDAEAANGSNSLDNAFLERLENGDHLTDDFLAAI</sequence>
<protein>
    <submittedName>
        <fullName evidence="1">Uncharacterized protein</fullName>
    </submittedName>
</protein>
<comment type="caution">
    <text evidence="1">The sequence shown here is derived from an EMBL/GenBank/DDBJ whole genome shotgun (WGS) entry which is preliminary data.</text>
</comment>
<name>A0ABU8RVE4_9SPHN</name>
<organism evidence="1 2">
    <name type="scientific">Novosphingobium anseongense</name>
    <dbReference type="NCBI Taxonomy" id="3133436"/>
    <lineage>
        <taxon>Bacteria</taxon>
        <taxon>Pseudomonadati</taxon>
        <taxon>Pseudomonadota</taxon>
        <taxon>Alphaproteobacteria</taxon>
        <taxon>Sphingomonadales</taxon>
        <taxon>Sphingomonadaceae</taxon>
        <taxon>Novosphingobium</taxon>
    </lineage>
</organism>
<dbReference type="RefSeq" id="WP_339586944.1">
    <property type="nucleotide sequence ID" value="NZ_JBBHJZ010000002.1"/>
</dbReference>
<keyword evidence="2" id="KW-1185">Reference proteome</keyword>
<proteinExistence type="predicted"/>
<evidence type="ECO:0000313" key="1">
    <source>
        <dbReference type="EMBL" id="MEJ5976988.1"/>
    </source>
</evidence>
<reference evidence="1 2" key="1">
    <citation type="submission" date="2024-03" db="EMBL/GenBank/DDBJ databases">
        <authorList>
            <person name="Jo J.-H."/>
        </authorList>
    </citation>
    <scope>NUCLEOTIDE SEQUENCE [LARGE SCALE GENOMIC DNA]</scope>
    <source>
        <strain evidence="1 2">PS1R-30</strain>
    </source>
</reference>
<dbReference type="Proteomes" id="UP001361239">
    <property type="component" value="Unassembled WGS sequence"/>
</dbReference>
<accession>A0ABU8RVE4</accession>
<dbReference type="EMBL" id="JBBHJZ010000002">
    <property type="protein sequence ID" value="MEJ5976988.1"/>
    <property type="molecule type" value="Genomic_DNA"/>
</dbReference>
<gene>
    <name evidence="1" type="ORF">WG901_10110</name>
</gene>
<evidence type="ECO:0000313" key="2">
    <source>
        <dbReference type="Proteomes" id="UP001361239"/>
    </source>
</evidence>